<evidence type="ECO:0000313" key="1">
    <source>
        <dbReference type="EMBL" id="KKS03605.1"/>
    </source>
</evidence>
<evidence type="ECO:0000313" key="2">
    <source>
        <dbReference type="Proteomes" id="UP000033947"/>
    </source>
</evidence>
<comment type="caution">
    <text evidence="1">The sequence shown here is derived from an EMBL/GenBank/DDBJ whole genome shotgun (WGS) entry which is preliminary data.</text>
</comment>
<protein>
    <submittedName>
        <fullName evidence="1">Uncharacterized protein</fullName>
    </submittedName>
</protein>
<proteinExistence type="predicted"/>
<gene>
    <name evidence="1" type="ORF">UU55_C0001G0066</name>
</gene>
<reference evidence="1 2" key="1">
    <citation type="journal article" date="2015" name="Nature">
        <title>rRNA introns, odd ribosomes, and small enigmatic genomes across a large radiation of phyla.</title>
        <authorList>
            <person name="Brown C.T."/>
            <person name="Hug L.A."/>
            <person name="Thomas B.C."/>
            <person name="Sharon I."/>
            <person name="Castelle C.J."/>
            <person name="Singh A."/>
            <person name="Wilkins M.J."/>
            <person name="Williams K.H."/>
            <person name="Banfield J.F."/>
        </authorList>
    </citation>
    <scope>NUCLEOTIDE SEQUENCE [LARGE SCALE GENOMIC DNA]</scope>
</reference>
<organism evidence="1 2">
    <name type="scientific">candidate division WWE3 bacterium GW2011_GWC2_41_23</name>
    <dbReference type="NCBI Taxonomy" id="1619123"/>
    <lineage>
        <taxon>Bacteria</taxon>
        <taxon>Katanobacteria</taxon>
    </lineage>
</organism>
<sequence>MKPDEFEDAVNRYLSLIPKDSLKADQIEEVVLKMKPGEKRTFRFDPRDTKLCGVKELQYFQAALDMKVNHILTGSYEVDVRRGKYFYTIVIGAKVGK</sequence>
<dbReference type="AlphaFoldDB" id="A0A0G0VRV7"/>
<name>A0A0G0VRV7_UNCKA</name>
<accession>A0A0G0VRV7</accession>
<dbReference type="EMBL" id="LCBB01000001">
    <property type="protein sequence ID" value="KKS03605.1"/>
    <property type="molecule type" value="Genomic_DNA"/>
</dbReference>
<dbReference type="Proteomes" id="UP000033947">
    <property type="component" value="Unassembled WGS sequence"/>
</dbReference>